<feature type="compositionally biased region" description="Gly residues" evidence="1">
    <location>
        <begin position="11"/>
        <end position="21"/>
    </location>
</feature>
<sequence length="201" mass="22477">MSAQDYYNQGQGYGYNNGGQQGHNPNPAPPQNYYQQQVRSAPLRLQITVARALFLPYSTFRRRAIKGHLSSTTPTLPHHTALTTIPRNSSHTPAFRRGIRHLHMAPSSSKAHTTLTMGIRHIHQLLSSRAHTTFPKPKAMHRGSITSHSIMAVNPRLGQLLRCKQGSANRRTYPLARAAFSQRLQESLAAPLVERQTMLSD</sequence>
<evidence type="ECO:0000256" key="1">
    <source>
        <dbReference type="SAM" id="MobiDB-lite"/>
    </source>
</evidence>
<name>A0A175VTY8_9PEZI</name>
<comment type="caution">
    <text evidence="2">The sequence shown here is derived from an EMBL/GenBank/DDBJ whole genome shotgun (WGS) entry which is preliminary data.</text>
</comment>
<evidence type="ECO:0000313" key="2">
    <source>
        <dbReference type="EMBL" id="KXX74490.1"/>
    </source>
</evidence>
<feature type="region of interest" description="Disordered" evidence="1">
    <location>
        <begin position="1"/>
        <end position="33"/>
    </location>
</feature>
<dbReference type="Proteomes" id="UP000078237">
    <property type="component" value="Unassembled WGS sequence"/>
</dbReference>
<organism evidence="2 3">
    <name type="scientific">Madurella mycetomatis</name>
    <dbReference type="NCBI Taxonomy" id="100816"/>
    <lineage>
        <taxon>Eukaryota</taxon>
        <taxon>Fungi</taxon>
        <taxon>Dikarya</taxon>
        <taxon>Ascomycota</taxon>
        <taxon>Pezizomycotina</taxon>
        <taxon>Sordariomycetes</taxon>
        <taxon>Sordariomycetidae</taxon>
        <taxon>Sordariales</taxon>
        <taxon>Sordariales incertae sedis</taxon>
        <taxon>Madurella</taxon>
    </lineage>
</organism>
<reference evidence="2 3" key="1">
    <citation type="journal article" date="2016" name="Genome Announc.">
        <title>Genome Sequence of Madurella mycetomatis mm55, Isolated from a Human Mycetoma Case in Sudan.</title>
        <authorList>
            <person name="Smit S."/>
            <person name="Derks M.F."/>
            <person name="Bervoets S."/>
            <person name="Fahal A."/>
            <person name="van Leeuwen W."/>
            <person name="van Belkum A."/>
            <person name="van de Sande W.W."/>
        </authorList>
    </citation>
    <scope>NUCLEOTIDE SEQUENCE [LARGE SCALE GENOMIC DNA]</scope>
    <source>
        <strain evidence="3">mm55</strain>
    </source>
</reference>
<dbReference type="EMBL" id="LCTW02000347">
    <property type="protein sequence ID" value="KXX74490.1"/>
    <property type="molecule type" value="Genomic_DNA"/>
</dbReference>
<keyword evidence="3" id="KW-1185">Reference proteome</keyword>
<proteinExistence type="predicted"/>
<dbReference type="VEuPathDB" id="FungiDB:MMYC01_209858"/>
<feature type="region of interest" description="Disordered" evidence="1">
    <location>
        <begin position="71"/>
        <end position="93"/>
    </location>
</feature>
<protein>
    <submittedName>
        <fullName evidence="2">Uncharacterized protein</fullName>
    </submittedName>
</protein>
<feature type="compositionally biased region" description="Low complexity" evidence="1">
    <location>
        <begin position="71"/>
        <end position="84"/>
    </location>
</feature>
<evidence type="ECO:0000313" key="3">
    <source>
        <dbReference type="Proteomes" id="UP000078237"/>
    </source>
</evidence>
<accession>A0A175VTY8</accession>
<dbReference type="AlphaFoldDB" id="A0A175VTY8"/>
<feature type="compositionally biased region" description="Low complexity" evidence="1">
    <location>
        <begin position="1"/>
        <end position="10"/>
    </location>
</feature>
<gene>
    <name evidence="2" type="ORF">MMYC01_209858</name>
</gene>